<reference evidence="3" key="1">
    <citation type="journal article" date="2019" name="Int. J. Syst. Evol. Microbiol.">
        <title>The Global Catalogue of Microorganisms (GCM) 10K type strain sequencing project: providing services to taxonomists for standard genome sequencing and annotation.</title>
        <authorList>
            <consortium name="The Broad Institute Genomics Platform"/>
            <consortium name="The Broad Institute Genome Sequencing Center for Infectious Disease"/>
            <person name="Wu L."/>
            <person name="Ma J."/>
        </authorList>
    </citation>
    <scope>NUCLEOTIDE SEQUENCE [LARGE SCALE GENOMIC DNA]</scope>
    <source>
        <strain evidence="3">NBRC 100033</strain>
    </source>
</reference>
<keyword evidence="3" id="KW-1185">Reference proteome</keyword>
<name>A0ABQ5ZZR2_9GAMM</name>
<dbReference type="Pfam" id="PF12146">
    <property type="entry name" value="Hydrolase_4"/>
    <property type="match status" value="1"/>
</dbReference>
<accession>A0ABQ5ZZR2</accession>
<dbReference type="EMBL" id="BSOR01000016">
    <property type="protein sequence ID" value="GLR63483.1"/>
    <property type="molecule type" value="Genomic_DNA"/>
</dbReference>
<feature type="domain" description="Serine aminopeptidase S33" evidence="1">
    <location>
        <begin position="82"/>
        <end position="308"/>
    </location>
</feature>
<proteinExistence type="predicted"/>
<dbReference type="SUPFAM" id="SSF53474">
    <property type="entry name" value="alpha/beta-Hydrolases"/>
    <property type="match status" value="1"/>
</dbReference>
<comment type="caution">
    <text evidence="2">The sequence shown here is derived from an EMBL/GenBank/DDBJ whole genome shotgun (WGS) entry which is preliminary data.</text>
</comment>
<sequence>MLCAEFKVRLRLWPNSFADAPWLDNLPEDYAAYLNFYQLAHKKDQSGMGKARAGWIILGKERVWAQAFLPVASKASNKEIKEAEGTLVHLHGYYDHGASYPSLQRWVLKNNLSYLTVDLPGHGLSSGERASIESFDDYQLVLSSLIKVLEEEKFPRPWIISGFSTGGAIAIEQQLTESNFDFMLLFAPLVRPVAWQETLVKYLWLPSLFIKNLPRKFTANSNDLEFLKFAKQQDCLQPKQLPLAWIRALGCWIKLIESTQPSDVNALIIQGDADLTVDWQYNLGVLHRLLPQAVTQVIEGGAHQLLNEGAVQRSQVFECLDSWLTKIKEKE</sequence>
<evidence type="ECO:0000313" key="2">
    <source>
        <dbReference type="EMBL" id="GLR63483.1"/>
    </source>
</evidence>
<dbReference type="Proteomes" id="UP001156682">
    <property type="component" value="Unassembled WGS sequence"/>
</dbReference>
<dbReference type="PANTHER" id="PTHR11614">
    <property type="entry name" value="PHOSPHOLIPASE-RELATED"/>
    <property type="match status" value="1"/>
</dbReference>
<evidence type="ECO:0000313" key="3">
    <source>
        <dbReference type="Proteomes" id="UP001156682"/>
    </source>
</evidence>
<dbReference type="InterPro" id="IPR029058">
    <property type="entry name" value="AB_hydrolase_fold"/>
</dbReference>
<dbReference type="Gene3D" id="3.40.50.1820">
    <property type="entry name" value="alpha/beta hydrolase"/>
    <property type="match status" value="1"/>
</dbReference>
<evidence type="ECO:0000259" key="1">
    <source>
        <dbReference type="Pfam" id="PF12146"/>
    </source>
</evidence>
<gene>
    <name evidence="2" type="ORF">GCM10007878_09180</name>
</gene>
<dbReference type="RefSeq" id="WP_051610035.1">
    <property type="nucleotide sequence ID" value="NZ_BSOR01000016.1"/>
</dbReference>
<dbReference type="InterPro" id="IPR022742">
    <property type="entry name" value="Hydrolase_4"/>
</dbReference>
<protein>
    <recommendedName>
        <fullName evidence="1">Serine aminopeptidase S33 domain-containing protein</fullName>
    </recommendedName>
</protein>
<organism evidence="2 3">
    <name type="scientific">Marinospirillum insulare</name>
    <dbReference type="NCBI Taxonomy" id="217169"/>
    <lineage>
        <taxon>Bacteria</taxon>
        <taxon>Pseudomonadati</taxon>
        <taxon>Pseudomonadota</taxon>
        <taxon>Gammaproteobacteria</taxon>
        <taxon>Oceanospirillales</taxon>
        <taxon>Oceanospirillaceae</taxon>
        <taxon>Marinospirillum</taxon>
    </lineage>
</organism>
<dbReference type="InterPro" id="IPR051044">
    <property type="entry name" value="MAG_DAG_Lipase"/>
</dbReference>